<keyword evidence="1" id="KW-0472">Membrane</keyword>
<organism evidence="2 3">
    <name type="scientific">Avrilella dinanensis</name>
    <dbReference type="NCBI Taxonomy" id="2008672"/>
    <lineage>
        <taxon>Bacteria</taxon>
        <taxon>Pseudomonadati</taxon>
        <taxon>Bacteroidota</taxon>
        <taxon>Flavobacteriia</taxon>
        <taxon>Flavobacteriales</taxon>
        <taxon>Flavobacteriaceae</taxon>
        <taxon>Avrilella</taxon>
    </lineage>
</organism>
<feature type="transmembrane region" description="Helical" evidence="1">
    <location>
        <begin position="6"/>
        <end position="23"/>
    </location>
</feature>
<reference evidence="2 3" key="1">
    <citation type="submission" date="2017-06" db="EMBL/GenBank/DDBJ databases">
        <title>Description of Avrilella dinanensis gen. nov. sp. nov.</title>
        <authorList>
            <person name="Leyer C."/>
            <person name="Sassi M."/>
            <person name="Minet J."/>
            <person name="Kayal S."/>
            <person name="Cattoir V."/>
        </authorList>
    </citation>
    <scope>NUCLEOTIDE SEQUENCE [LARGE SCALE GENOMIC DNA]</scope>
    <source>
        <strain evidence="2 3">UR159</strain>
    </source>
</reference>
<evidence type="ECO:0000313" key="2">
    <source>
        <dbReference type="EMBL" id="PJR04035.1"/>
    </source>
</evidence>
<protein>
    <submittedName>
        <fullName evidence="2">Uncharacterized protein</fullName>
    </submittedName>
</protein>
<keyword evidence="3" id="KW-1185">Reference proteome</keyword>
<accession>A0A2M9R5J8</accession>
<dbReference type="EMBL" id="NIPO01000001">
    <property type="protein sequence ID" value="PJR04035.1"/>
    <property type="molecule type" value="Genomic_DNA"/>
</dbReference>
<sequence>MKWYEVIGLIGSIVSIGAAIYTYRYSTIIKKTKDEIFGLFKAIKFSSINENTTTTIEQIKKIAHRQKIARGTNIDEIINSLNLYFEKIFKLKNEKEVEESSKLNLLIDNYRQKVVEITNSRNDETKLIQCFNEIYELTLTIDQEFGKLTKKIVEK</sequence>
<dbReference type="AlphaFoldDB" id="A0A2M9R5J8"/>
<dbReference type="Proteomes" id="UP000231960">
    <property type="component" value="Unassembled WGS sequence"/>
</dbReference>
<dbReference type="OrthoDB" id="1449921at2"/>
<evidence type="ECO:0000256" key="1">
    <source>
        <dbReference type="SAM" id="Phobius"/>
    </source>
</evidence>
<gene>
    <name evidence="2" type="ORF">CDL10_05470</name>
</gene>
<keyword evidence="1" id="KW-0812">Transmembrane</keyword>
<comment type="caution">
    <text evidence="2">The sequence shown here is derived from an EMBL/GenBank/DDBJ whole genome shotgun (WGS) entry which is preliminary data.</text>
</comment>
<keyword evidence="1" id="KW-1133">Transmembrane helix</keyword>
<name>A0A2M9R5J8_9FLAO</name>
<proteinExistence type="predicted"/>
<evidence type="ECO:0000313" key="3">
    <source>
        <dbReference type="Proteomes" id="UP000231960"/>
    </source>
</evidence>
<dbReference type="RefSeq" id="WP_100677601.1">
    <property type="nucleotide sequence ID" value="NZ_NIPO01000001.1"/>
</dbReference>